<dbReference type="Pfam" id="PF01463">
    <property type="entry name" value="LRRCT"/>
    <property type="match status" value="1"/>
</dbReference>
<evidence type="ECO:0000256" key="9">
    <source>
        <dbReference type="ARBA" id="ARBA00023170"/>
    </source>
</evidence>
<dbReference type="InterPro" id="IPR035897">
    <property type="entry name" value="Toll_tir_struct_dom_sf"/>
</dbReference>
<feature type="domain" description="TIR" evidence="13">
    <location>
        <begin position="819"/>
        <end position="955"/>
    </location>
</feature>
<name>A0ABM3M9S4_GALME</name>
<evidence type="ECO:0000256" key="4">
    <source>
        <dbReference type="ARBA" id="ARBA00022692"/>
    </source>
</evidence>
<protein>
    <submittedName>
        <fullName evidence="15">Protein toll-like</fullName>
    </submittedName>
</protein>
<gene>
    <name evidence="15" type="primary">LOC113509839</name>
</gene>
<comment type="subcellular location">
    <subcellularLocation>
        <location evidence="1">Membrane</location>
        <topology evidence="1">Single-pass type I membrane protein</topology>
    </subcellularLocation>
</comment>
<evidence type="ECO:0000256" key="8">
    <source>
        <dbReference type="ARBA" id="ARBA00023136"/>
    </source>
</evidence>
<evidence type="ECO:0000313" key="14">
    <source>
        <dbReference type="Proteomes" id="UP001652740"/>
    </source>
</evidence>
<keyword evidence="8 11" id="KW-0472">Membrane</keyword>
<dbReference type="InterPro" id="IPR000157">
    <property type="entry name" value="TIR_dom"/>
</dbReference>
<dbReference type="InterPro" id="IPR032675">
    <property type="entry name" value="LRR_dom_sf"/>
</dbReference>
<feature type="signal peptide" evidence="12">
    <location>
        <begin position="1"/>
        <end position="25"/>
    </location>
</feature>
<evidence type="ECO:0000256" key="12">
    <source>
        <dbReference type="SAM" id="SignalP"/>
    </source>
</evidence>
<dbReference type="SMART" id="SM00082">
    <property type="entry name" value="LRRCT"/>
    <property type="match status" value="2"/>
</dbReference>
<dbReference type="SMART" id="SM00255">
    <property type="entry name" value="TIR"/>
    <property type="match status" value="1"/>
</dbReference>
<dbReference type="Pfam" id="PF00560">
    <property type="entry name" value="LRR_1"/>
    <property type="match status" value="1"/>
</dbReference>
<keyword evidence="9" id="KW-0675">Receptor</keyword>
<dbReference type="InterPro" id="IPR000483">
    <property type="entry name" value="Cys-rich_flank_reg_C"/>
</dbReference>
<dbReference type="PROSITE" id="PS51450">
    <property type="entry name" value="LRR"/>
    <property type="match status" value="2"/>
</dbReference>
<proteinExistence type="inferred from homology"/>
<keyword evidence="3" id="KW-0433">Leucine-rich repeat</keyword>
<dbReference type="SUPFAM" id="SSF52200">
    <property type="entry name" value="Toll/Interleukin receptor TIR domain"/>
    <property type="match status" value="1"/>
</dbReference>
<dbReference type="Pfam" id="PF13855">
    <property type="entry name" value="LRR_8"/>
    <property type="match status" value="2"/>
</dbReference>
<dbReference type="InterPro" id="IPR003591">
    <property type="entry name" value="Leu-rich_rpt_typical-subtyp"/>
</dbReference>
<keyword evidence="4 11" id="KW-0812">Transmembrane</keyword>
<dbReference type="Pfam" id="PF13676">
    <property type="entry name" value="TIR_2"/>
    <property type="match status" value="1"/>
</dbReference>
<dbReference type="InterPro" id="IPR001611">
    <property type="entry name" value="Leu-rich_rpt"/>
</dbReference>
<evidence type="ECO:0000256" key="1">
    <source>
        <dbReference type="ARBA" id="ARBA00004479"/>
    </source>
</evidence>
<reference evidence="15" key="1">
    <citation type="submission" date="2025-08" db="UniProtKB">
        <authorList>
            <consortium name="RefSeq"/>
        </authorList>
    </citation>
    <scope>IDENTIFICATION</scope>
    <source>
        <tissue evidence="15">Whole larvae</tissue>
    </source>
</reference>
<keyword evidence="6" id="KW-0677">Repeat</keyword>
<accession>A0ABM3M9S4</accession>
<keyword evidence="14" id="KW-1185">Reference proteome</keyword>
<feature type="chain" id="PRO_5046176603" evidence="12">
    <location>
        <begin position="26"/>
        <end position="1006"/>
    </location>
</feature>
<dbReference type="GeneID" id="113509839"/>
<comment type="similarity">
    <text evidence="2">Belongs to the Toll-like receptor family.</text>
</comment>
<dbReference type="PANTHER" id="PTHR24365:SF541">
    <property type="entry name" value="PROTEIN TOLL-RELATED"/>
    <property type="match status" value="1"/>
</dbReference>
<evidence type="ECO:0000313" key="15">
    <source>
        <dbReference type="RefSeq" id="XP_052748188.1"/>
    </source>
</evidence>
<dbReference type="Proteomes" id="UP001652740">
    <property type="component" value="Unplaced"/>
</dbReference>
<dbReference type="Gene3D" id="3.80.10.10">
    <property type="entry name" value="Ribonuclease Inhibitor"/>
    <property type="match status" value="3"/>
</dbReference>
<evidence type="ECO:0000256" key="5">
    <source>
        <dbReference type="ARBA" id="ARBA00022729"/>
    </source>
</evidence>
<dbReference type="SMART" id="SM00369">
    <property type="entry name" value="LRR_TYP"/>
    <property type="match status" value="12"/>
</dbReference>
<evidence type="ECO:0000256" key="2">
    <source>
        <dbReference type="ARBA" id="ARBA00009634"/>
    </source>
</evidence>
<dbReference type="Gene3D" id="3.40.50.10140">
    <property type="entry name" value="Toll/interleukin-1 receptor homology (TIR) domain"/>
    <property type="match status" value="1"/>
</dbReference>
<evidence type="ECO:0000256" key="3">
    <source>
        <dbReference type="ARBA" id="ARBA00022614"/>
    </source>
</evidence>
<dbReference type="RefSeq" id="XP_052748188.1">
    <property type="nucleotide sequence ID" value="XM_052892228.1"/>
</dbReference>
<evidence type="ECO:0000259" key="13">
    <source>
        <dbReference type="PROSITE" id="PS50104"/>
    </source>
</evidence>
<keyword evidence="10" id="KW-0325">Glycoprotein</keyword>
<dbReference type="PRINTS" id="PR01537">
    <property type="entry name" value="INTRLKN1R1F"/>
</dbReference>
<dbReference type="SUPFAM" id="SSF52058">
    <property type="entry name" value="L domain-like"/>
    <property type="match status" value="3"/>
</dbReference>
<dbReference type="SMART" id="SM00364">
    <property type="entry name" value="LRR_BAC"/>
    <property type="match status" value="4"/>
</dbReference>
<evidence type="ECO:0000256" key="11">
    <source>
        <dbReference type="SAM" id="Phobius"/>
    </source>
</evidence>
<dbReference type="PROSITE" id="PS50104">
    <property type="entry name" value="TIR"/>
    <property type="match status" value="1"/>
</dbReference>
<dbReference type="PANTHER" id="PTHR24365">
    <property type="entry name" value="TOLL-LIKE RECEPTOR"/>
    <property type="match status" value="1"/>
</dbReference>
<evidence type="ECO:0000256" key="10">
    <source>
        <dbReference type="ARBA" id="ARBA00023180"/>
    </source>
</evidence>
<feature type="transmembrane region" description="Helical" evidence="11">
    <location>
        <begin position="768"/>
        <end position="790"/>
    </location>
</feature>
<keyword evidence="7 11" id="KW-1133">Transmembrane helix</keyword>
<evidence type="ECO:0000256" key="7">
    <source>
        <dbReference type="ARBA" id="ARBA00022989"/>
    </source>
</evidence>
<sequence length="1006" mass="110733">MRSRSAAAAALVAALAAALVGPVRAFDCPAPCSCGYAGDQREYTCQLPSANVTVTAQINSYADVRCTGGVIRCPELPHIAVGRNDTLRSFSVSQCELGGPLACVLGALGARAAGALLVRAPGTPLRARHVAGLRALTSLRLLDAAAQTTVPYEALQVLPSLTDFRLRGANLTLSEEGFQSGGSLQHVELSSDNIRELPAGGFRGLDKLPQLHLWDNLIEQLHPDAFQGLDSLERLDVSRNRLRVLPTNAFVNTPKLKQITFFANPLEEIATDVFAGLQFLEKVTAFDNRANLKLSPRSFANLPALKSVRLTKCRIYELSPDTFHNSSAITSLQLSGNSISALPAALFRDQIKLESLQLNDNKIQTLRSDVFWPLKQLKDLNLDKNLIEVLPGQLFSGLTRLKSIRITNNRLKLIASDAFNDAGGLETIYLSNNSLTLRLDGVEMPDKVSTYEEFELQSPFSSLLQLRELDLSSNSITSIFSDWRFVLLNLKKLNLAWNQIGELTGADIQFLGSEITIDLRHNNITNVEVMEMPPWLAGTGSATKSKVLLDDNPFNCDCNMYSFIRRLQGLSTAVTAEPKLIPDGARCAAPNHVKGVPIRTLQPDVLTCNLPADDCPTDCSCNLRPATSELEFTCLTLPKLPEPSSYGLSATKLRLNRPSTNLLDLPKHVTTLILTNDNLTKVPLVPFTLKELDLSGNLLSRVPSKLLKANITLRLANNPLNCDCDHIDDVVLLQSSEAKVADAANVTCIGGETPWLVDAGRLCAVRRAAILGGALAALGIIAAIAAALVYKYSSEIKLLIYSREWLRWMIREEDVDRDKIYDAFVSFSHKDARFVAEQLLPGLENGPRPFKICVHYRDWVIGEWIPAQIASSVEQSRRTIIVLSKNFVDSVWGKMEFRVAHLSAQKEKRTRVVVVLLEDAPPDDQLDAELRAYLKTNTYVKWGDPWFWEKMKVALAGKRVDKKAEKRARHMGEKITKGGLNARLNSEGKIINDNKAEKTAFTPPSL</sequence>
<keyword evidence="5 12" id="KW-0732">Signal</keyword>
<dbReference type="Pfam" id="PF13516">
    <property type="entry name" value="LRR_6"/>
    <property type="match status" value="1"/>
</dbReference>
<organism evidence="14 15">
    <name type="scientific">Galleria mellonella</name>
    <name type="common">Greater wax moth</name>
    <dbReference type="NCBI Taxonomy" id="7137"/>
    <lineage>
        <taxon>Eukaryota</taxon>
        <taxon>Metazoa</taxon>
        <taxon>Ecdysozoa</taxon>
        <taxon>Arthropoda</taxon>
        <taxon>Hexapoda</taxon>
        <taxon>Insecta</taxon>
        <taxon>Pterygota</taxon>
        <taxon>Neoptera</taxon>
        <taxon>Endopterygota</taxon>
        <taxon>Lepidoptera</taxon>
        <taxon>Glossata</taxon>
        <taxon>Ditrysia</taxon>
        <taxon>Pyraloidea</taxon>
        <taxon>Pyralidae</taxon>
        <taxon>Galleriinae</taxon>
        <taxon>Galleria</taxon>
    </lineage>
</organism>
<evidence type="ECO:0000256" key="6">
    <source>
        <dbReference type="ARBA" id="ARBA00022737"/>
    </source>
</evidence>